<feature type="domain" description="Integrase catalytic" evidence="1">
    <location>
        <begin position="76"/>
        <end position="275"/>
    </location>
</feature>
<sequence>MPNKVDKRTERLILKYIAKFPEDGPKRIYYELQDEGEKVGESGIYNVLRRHGLSKRAQREAYAKEIKEKKWPGDTAAKAPRSRGREQFLDYKLKDPDNAHPGYICMQSIYYMGEFPRIGKVYQYVIYDVYSRIGLVKLYNRKATIHFIDFMQLKVIPVLKTLHVEIDNLVTHKSREFTTNWDRGKHKYSDFLHKNNINHVAVTARNAEIFQPLQQFVAVLTEEFYQQAWGDPTIVSFEILENRLQAYLNYYNFNRKITDGPNKGKIPSDAALECSGQQETLPLWLFTRR</sequence>
<dbReference type="SUPFAM" id="SSF53098">
    <property type="entry name" value="Ribonuclease H-like"/>
    <property type="match status" value="1"/>
</dbReference>
<name>A0ABX7LIQ7_9BACL</name>
<dbReference type="Gene3D" id="3.30.420.10">
    <property type="entry name" value="Ribonuclease H-like superfamily/Ribonuclease H"/>
    <property type="match status" value="1"/>
</dbReference>
<organism evidence="2 3">
    <name type="scientific">Paenibacillus tianjinensis</name>
    <dbReference type="NCBI Taxonomy" id="2810347"/>
    <lineage>
        <taxon>Bacteria</taxon>
        <taxon>Bacillati</taxon>
        <taxon>Bacillota</taxon>
        <taxon>Bacilli</taxon>
        <taxon>Bacillales</taxon>
        <taxon>Paenibacillaceae</taxon>
        <taxon>Paenibacillus</taxon>
    </lineage>
</organism>
<dbReference type="EMBL" id="CP070969">
    <property type="protein sequence ID" value="QSF46375.1"/>
    <property type="molecule type" value="Genomic_DNA"/>
</dbReference>
<evidence type="ECO:0000313" key="2">
    <source>
        <dbReference type="EMBL" id="QSF46375.1"/>
    </source>
</evidence>
<dbReference type="RefSeq" id="WP_206103857.1">
    <property type="nucleotide sequence ID" value="NZ_CP070969.1"/>
</dbReference>
<reference evidence="2 3" key="1">
    <citation type="submission" date="2021-02" db="EMBL/GenBank/DDBJ databases">
        <title>Paenibacillus tianjinensis sp. nov.</title>
        <authorList>
            <person name="Liu H."/>
        </authorList>
    </citation>
    <scope>NUCLEOTIDE SEQUENCE [LARGE SCALE GENOMIC DNA]</scope>
    <source>
        <strain evidence="2 3">TB2019</strain>
    </source>
</reference>
<dbReference type="InterPro" id="IPR001584">
    <property type="entry name" value="Integrase_cat-core"/>
</dbReference>
<dbReference type="PROSITE" id="PS50994">
    <property type="entry name" value="INTEGRASE"/>
    <property type="match status" value="1"/>
</dbReference>
<dbReference type="InterPro" id="IPR012337">
    <property type="entry name" value="RNaseH-like_sf"/>
</dbReference>
<evidence type="ECO:0000259" key="1">
    <source>
        <dbReference type="PROSITE" id="PS50994"/>
    </source>
</evidence>
<dbReference type="Proteomes" id="UP000663452">
    <property type="component" value="Chromosome"/>
</dbReference>
<gene>
    <name evidence="2" type="ORF">JRJ22_07250</name>
</gene>
<accession>A0ABX7LIQ7</accession>
<evidence type="ECO:0000313" key="3">
    <source>
        <dbReference type="Proteomes" id="UP000663452"/>
    </source>
</evidence>
<dbReference type="InterPro" id="IPR036397">
    <property type="entry name" value="RNaseH_sf"/>
</dbReference>
<keyword evidence="3" id="KW-1185">Reference proteome</keyword>
<proteinExistence type="predicted"/>
<protein>
    <recommendedName>
        <fullName evidence="1">Integrase catalytic domain-containing protein</fullName>
    </recommendedName>
</protein>